<dbReference type="EMBL" id="CP087977">
    <property type="protein sequence ID" value="UUZ44464.1"/>
    <property type="molecule type" value="Genomic_DNA"/>
</dbReference>
<gene>
    <name evidence="1" type="ORF">LP422_19020</name>
</gene>
<organism evidence="1 2">
    <name type="scientific">Janibacter limosus</name>
    <dbReference type="NCBI Taxonomy" id="53458"/>
    <lineage>
        <taxon>Bacteria</taxon>
        <taxon>Bacillati</taxon>
        <taxon>Actinomycetota</taxon>
        <taxon>Actinomycetes</taxon>
        <taxon>Micrococcales</taxon>
        <taxon>Intrasporangiaceae</taxon>
        <taxon>Janibacter</taxon>
    </lineage>
</organism>
<proteinExistence type="predicted"/>
<reference evidence="1" key="1">
    <citation type="submission" date="2021-11" db="EMBL/GenBank/DDBJ databases">
        <title>Study of the species diversity of bacterial strains isolated from a unique natural object - Shulgan-Tash cave (Bashkiria).</title>
        <authorList>
            <person name="Sazanova A.L."/>
            <person name="Chirak E.R."/>
            <person name="Safronova V.I."/>
        </authorList>
    </citation>
    <scope>NUCLEOTIDE SEQUENCE</scope>
    <source>
        <strain evidence="1">P1</strain>
    </source>
</reference>
<protein>
    <submittedName>
        <fullName evidence="1">Acyl-CoA dehydrogenase family protein</fullName>
    </submittedName>
</protein>
<accession>A0AC61U384</accession>
<evidence type="ECO:0000313" key="1">
    <source>
        <dbReference type="EMBL" id="UUZ44464.1"/>
    </source>
</evidence>
<sequence>MFIWNSELQAAGVPPPLPFNTSMVGPVIATFGSEELKQRFLPSTATAEIWWCRGLLRAGCRLRPRGAAHDRRP</sequence>
<dbReference type="Proteomes" id="UP001059663">
    <property type="component" value="Chromosome"/>
</dbReference>
<name>A0AC61U384_9MICO</name>
<evidence type="ECO:0000313" key="2">
    <source>
        <dbReference type="Proteomes" id="UP001059663"/>
    </source>
</evidence>